<feature type="compositionally biased region" description="Low complexity" evidence="2">
    <location>
        <begin position="637"/>
        <end position="649"/>
    </location>
</feature>
<evidence type="ECO:0000313" key="3">
    <source>
        <dbReference type="EMBL" id="KAL2768752.1"/>
    </source>
</evidence>
<keyword evidence="4" id="KW-1185">Reference proteome</keyword>
<protein>
    <submittedName>
        <fullName evidence="3">GRIP1-associated protein 1</fullName>
    </submittedName>
</protein>
<accession>A0ABD2DPK3</accession>
<dbReference type="EMBL" id="JBFSEQ010000009">
    <property type="protein sequence ID" value="KAL2768752.1"/>
    <property type="molecule type" value="Genomic_DNA"/>
</dbReference>
<dbReference type="PANTHER" id="PTHR18978:SF1">
    <property type="entry name" value="GRIP1-ASSOCIATED PROTEIN 1"/>
    <property type="match status" value="1"/>
</dbReference>
<evidence type="ECO:0000256" key="1">
    <source>
        <dbReference type="SAM" id="Coils"/>
    </source>
</evidence>
<dbReference type="AlphaFoldDB" id="A0ABD2DPK3"/>
<proteinExistence type="predicted"/>
<feature type="region of interest" description="Disordered" evidence="2">
    <location>
        <begin position="158"/>
        <end position="184"/>
    </location>
</feature>
<dbReference type="PANTHER" id="PTHR18978">
    <property type="entry name" value="GRIP-1 ASSOCIATED PROTEIN 1"/>
    <property type="match status" value="1"/>
</dbReference>
<gene>
    <name evidence="3" type="ORF">WCI35_024306</name>
</gene>
<dbReference type="InterPro" id="IPR026204">
    <property type="entry name" value="GRIPAP1"/>
</dbReference>
<keyword evidence="1" id="KW-0175">Coiled coil</keyword>
<organism evidence="3 4">
    <name type="scientific">Daubentonia madagascariensis</name>
    <name type="common">Aye-aye</name>
    <name type="synonym">Sciurus madagascariensis</name>
    <dbReference type="NCBI Taxonomy" id="31869"/>
    <lineage>
        <taxon>Eukaryota</taxon>
        <taxon>Metazoa</taxon>
        <taxon>Chordata</taxon>
        <taxon>Craniata</taxon>
        <taxon>Vertebrata</taxon>
        <taxon>Euteleostomi</taxon>
        <taxon>Mammalia</taxon>
        <taxon>Eutheria</taxon>
        <taxon>Euarchontoglires</taxon>
        <taxon>Primates</taxon>
        <taxon>Strepsirrhini</taxon>
        <taxon>Chiromyiformes</taxon>
        <taxon>Daubentoniidae</taxon>
        <taxon>Daubentonia</taxon>
    </lineage>
</organism>
<feature type="coiled-coil region" evidence="1">
    <location>
        <begin position="68"/>
        <end position="157"/>
    </location>
</feature>
<evidence type="ECO:0000313" key="4">
    <source>
        <dbReference type="Proteomes" id="UP001610411"/>
    </source>
</evidence>
<dbReference type="Proteomes" id="UP001610411">
    <property type="component" value="Unassembled WGS sequence"/>
</dbReference>
<evidence type="ECO:0000256" key="2">
    <source>
        <dbReference type="SAM" id="MobiDB-lite"/>
    </source>
</evidence>
<sequence>MAQALSEEEFQRMQAQLLELRTKNYQLSDELRKNGVELASLRQKVAYLDKEFSKAQKALSKSKKAQEVEVLLSENEMLQAKLHSQEEDFRLQNSTLMAEFSKLCSQMEQLERENQQLKEGAAGAGVAQAGPLVDGELLRLQAENTALQKNVAALQERYGKEAGRPSAVSEGQGDPPGGPAPTVLAPMPLAEVELKWEMEKEEKRLLWEQLQGLESSKQAETSRLQEELAKLSEKLKKKQESFCRLQTEKETLFNDSRNKIEELQQRKEADLKAQLARTQKLQQELEAANQSLAELRDQRQGERLEHAAALRALQDQVSIQSADAQEQLEGLLAENNALRTSLAALEQESLRANSRLLDQLQEVGQEKEQLTQELQEARKSAEKRKAMLDELAMQTMQEKSQHKEELGAVRLRHEKEVLGVRARYERELRELHEDKKRQEEELRGQIREEKARTRELETLQQTVEDLQAQVHSMDGAKGWFERRLKEAEESLQQQQQEQEEALKQCREQHAAELKGKEEELQGVRDQLQQAQEELDCHLKTINILKQEVKDTVDGQRILEKKGSAALKDLKRQLHLERKRADKLQERLQDILTNSKSRSGLEELVLSEMNSPSRTQTGDSSSISSFSYREILREKESSAVPARSLSSSPQAQPPRPAELSDEEVAELFQRLAETQQEKWMLEEKVKHLEVSSASMAEDLCRKSAIIETYVMDSRIDVSVAAGHTDRSGLGSVLRDLVKPGDENLREMNKKLQNMLEEQLTKNMHLHKDMEVLSQEIVRLSKECVGSPDPDLEPGETS</sequence>
<feature type="coiled-coil region" evidence="1">
    <location>
        <begin position="214"/>
        <end position="394"/>
    </location>
</feature>
<feature type="coiled-coil region" evidence="1">
    <location>
        <begin position="421"/>
        <end position="593"/>
    </location>
</feature>
<reference evidence="3 4" key="1">
    <citation type="journal article" date="2024" name="G3 (Bethesda)">
        <title>A hybrid genome assembly of the endangered aye-aye (Daubentonia madagascariensis).</title>
        <authorList>
            <person name="Versoza C.J."/>
            <person name="Pfeifer S.P."/>
        </authorList>
    </citation>
    <scope>NUCLEOTIDE SEQUENCE [LARGE SCALE GENOMIC DNA]</scope>
    <source>
        <strain evidence="3">6821</strain>
    </source>
</reference>
<feature type="region of interest" description="Disordered" evidence="2">
    <location>
        <begin position="636"/>
        <end position="661"/>
    </location>
</feature>
<comment type="caution">
    <text evidence="3">The sequence shown here is derived from an EMBL/GenBank/DDBJ whole genome shotgun (WGS) entry which is preliminary data.</text>
</comment>
<name>A0ABD2DPK3_DAUMA</name>